<keyword evidence="2 7" id="KW-0813">Transport</keyword>
<reference evidence="9 10" key="1">
    <citation type="journal article" date="2021" name="Sci. Rep.">
        <title>Chromosome anchoring in Senegalese sole (Solea senegalensis) reveals sex-associated markers and genome rearrangements in flatfish.</title>
        <authorList>
            <person name="Guerrero-Cozar I."/>
            <person name="Gomez-Garrido J."/>
            <person name="Berbel C."/>
            <person name="Martinez-Blanch J.F."/>
            <person name="Alioto T."/>
            <person name="Claros M.G."/>
            <person name="Gagnaire P.A."/>
            <person name="Manchado M."/>
        </authorList>
    </citation>
    <scope>NUCLEOTIDE SEQUENCE [LARGE SCALE GENOMIC DNA]</scope>
    <source>
        <strain evidence="9">Sse05_10M</strain>
    </source>
</reference>
<dbReference type="PANTHER" id="PTHR11442">
    <property type="entry name" value="HEMOGLOBIN FAMILY MEMBER"/>
    <property type="match status" value="1"/>
</dbReference>
<evidence type="ECO:0000256" key="1">
    <source>
        <dbReference type="ARBA" id="ARBA00008705"/>
    </source>
</evidence>
<sequence>MSLSATDKSNVKKLWAKVEKQIDEIGAESLGRMLVAYPQTKTYFATWKGELNVQNDQVRKHGAKILNAVSKAVKEIDNLTTALSKLSELHATKLQVDPGNFKLLAHNLILVLAMYFPADFTPAVHLSVDKFLAAVALALSENYR</sequence>
<dbReference type="Pfam" id="PF00042">
    <property type="entry name" value="Globin"/>
    <property type="match status" value="1"/>
</dbReference>
<keyword evidence="6" id="KW-0408">Iron</keyword>
<comment type="caution">
    <text evidence="9">The sequence shown here is derived from an EMBL/GenBank/DDBJ whole genome shotgun (WGS) entry which is preliminary data.</text>
</comment>
<organism evidence="9 10">
    <name type="scientific">Solea senegalensis</name>
    <name type="common">Senegalese sole</name>
    <dbReference type="NCBI Taxonomy" id="28829"/>
    <lineage>
        <taxon>Eukaryota</taxon>
        <taxon>Metazoa</taxon>
        <taxon>Chordata</taxon>
        <taxon>Craniata</taxon>
        <taxon>Vertebrata</taxon>
        <taxon>Euteleostomi</taxon>
        <taxon>Actinopterygii</taxon>
        <taxon>Neopterygii</taxon>
        <taxon>Teleostei</taxon>
        <taxon>Neoteleostei</taxon>
        <taxon>Acanthomorphata</taxon>
        <taxon>Carangaria</taxon>
        <taxon>Pleuronectiformes</taxon>
        <taxon>Pleuronectoidei</taxon>
        <taxon>Soleidae</taxon>
        <taxon>Solea</taxon>
    </lineage>
</organism>
<dbReference type="GO" id="GO:0042744">
    <property type="term" value="P:hydrogen peroxide catabolic process"/>
    <property type="evidence" value="ECO:0007669"/>
    <property type="project" value="TreeGrafter"/>
</dbReference>
<evidence type="ECO:0000313" key="10">
    <source>
        <dbReference type="Proteomes" id="UP000693946"/>
    </source>
</evidence>
<dbReference type="GO" id="GO:0031838">
    <property type="term" value="C:haptoglobin-hemoglobin complex"/>
    <property type="evidence" value="ECO:0007669"/>
    <property type="project" value="TreeGrafter"/>
</dbReference>
<accession>A0AAV6RNP0</accession>
<dbReference type="AlphaFoldDB" id="A0AAV6RNP0"/>
<evidence type="ECO:0000256" key="5">
    <source>
        <dbReference type="ARBA" id="ARBA00022723"/>
    </source>
</evidence>
<evidence type="ECO:0000256" key="4">
    <source>
        <dbReference type="ARBA" id="ARBA00022621"/>
    </source>
</evidence>
<keyword evidence="5" id="KW-0479">Metal-binding</keyword>
<dbReference type="GO" id="GO:0046872">
    <property type="term" value="F:metal ion binding"/>
    <property type="evidence" value="ECO:0007669"/>
    <property type="project" value="UniProtKB-KW"/>
</dbReference>
<evidence type="ECO:0000256" key="7">
    <source>
        <dbReference type="RuleBase" id="RU000356"/>
    </source>
</evidence>
<protein>
    <submittedName>
        <fullName evidence="9">Hemoglobin subunit alpha-B-like</fullName>
    </submittedName>
</protein>
<name>A0AAV6RNP0_SOLSE</name>
<evidence type="ECO:0000259" key="8">
    <source>
        <dbReference type="PROSITE" id="PS01033"/>
    </source>
</evidence>
<comment type="similarity">
    <text evidence="1 7">Belongs to the globin family.</text>
</comment>
<dbReference type="GO" id="GO:0072562">
    <property type="term" value="C:blood microparticle"/>
    <property type="evidence" value="ECO:0007669"/>
    <property type="project" value="TreeGrafter"/>
</dbReference>
<keyword evidence="3 7" id="KW-0349">Heme</keyword>
<dbReference type="GO" id="GO:0005833">
    <property type="term" value="C:hemoglobin complex"/>
    <property type="evidence" value="ECO:0007669"/>
    <property type="project" value="InterPro"/>
</dbReference>
<dbReference type="InterPro" id="IPR050056">
    <property type="entry name" value="Hemoglobin_oxygen_transport"/>
</dbReference>
<keyword evidence="10" id="KW-1185">Reference proteome</keyword>
<dbReference type="InterPro" id="IPR000971">
    <property type="entry name" value="Globin"/>
</dbReference>
<gene>
    <name evidence="9" type="ORF">JOB18_032648</name>
</gene>
<dbReference type="GO" id="GO:0031720">
    <property type="term" value="F:haptoglobin binding"/>
    <property type="evidence" value="ECO:0007669"/>
    <property type="project" value="TreeGrafter"/>
</dbReference>
<feature type="domain" description="Globin" evidence="8">
    <location>
        <begin position="2"/>
        <end position="144"/>
    </location>
</feature>
<dbReference type="CDD" id="cd08927">
    <property type="entry name" value="Hb-alpha-like"/>
    <property type="match status" value="1"/>
</dbReference>
<dbReference type="GO" id="GO:0043177">
    <property type="term" value="F:organic acid binding"/>
    <property type="evidence" value="ECO:0007669"/>
    <property type="project" value="TreeGrafter"/>
</dbReference>
<proteinExistence type="inferred from homology"/>
<keyword evidence="4 7" id="KW-0561">Oxygen transport</keyword>
<dbReference type="InterPro" id="IPR002338">
    <property type="entry name" value="Hemoglobin_a-typ"/>
</dbReference>
<dbReference type="GO" id="GO:0019825">
    <property type="term" value="F:oxygen binding"/>
    <property type="evidence" value="ECO:0007669"/>
    <property type="project" value="TreeGrafter"/>
</dbReference>
<dbReference type="PANTHER" id="PTHR11442:SF41">
    <property type="entry name" value="HEMOGLOBIN SUBUNIT ZETA"/>
    <property type="match status" value="1"/>
</dbReference>
<dbReference type="GO" id="GO:0004601">
    <property type="term" value="F:peroxidase activity"/>
    <property type="evidence" value="ECO:0007669"/>
    <property type="project" value="TreeGrafter"/>
</dbReference>
<dbReference type="PROSITE" id="PS01033">
    <property type="entry name" value="GLOBIN"/>
    <property type="match status" value="1"/>
</dbReference>
<evidence type="ECO:0000256" key="2">
    <source>
        <dbReference type="ARBA" id="ARBA00022448"/>
    </source>
</evidence>
<dbReference type="Proteomes" id="UP000693946">
    <property type="component" value="Linkage Group LG19"/>
</dbReference>
<dbReference type="GO" id="GO:0005344">
    <property type="term" value="F:oxygen carrier activity"/>
    <property type="evidence" value="ECO:0007669"/>
    <property type="project" value="UniProtKB-KW"/>
</dbReference>
<evidence type="ECO:0000313" key="9">
    <source>
        <dbReference type="EMBL" id="KAG7505486.1"/>
    </source>
</evidence>
<evidence type="ECO:0000256" key="6">
    <source>
        <dbReference type="ARBA" id="ARBA00023004"/>
    </source>
</evidence>
<dbReference type="FunFam" id="1.10.490.10:FF:000002">
    <property type="entry name" value="Hemoglobin subunit alpha"/>
    <property type="match status" value="1"/>
</dbReference>
<dbReference type="EMBL" id="JAGKHQ010000011">
    <property type="protein sequence ID" value="KAG7505486.1"/>
    <property type="molecule type" value="Genomic_DNA"/>
</dbReference>
<evidence type="ECO:0000256" key="3">
    <source>
        <dbReference type="ARBA" id="ARBA00022617"/>
    </source>
</evidence>
<dbReference type="GO" id="GO:0020037">
    <property type="term" value="F:heme binding"/>
    <property type="evidence" value="ECO:0007669"/>
    <property type="project" value="InterPro"/>
</dbReference>